<dbReference type="Proteomes" id="UP000789570">
    <property type="component" value="Unassembled WGS sequence"/>
</dbReference>
<proteinExistence type="predicted"/>
<keyword evidence="2" id="KW-1185">Reference proteome</keyword>
<evidence type="ECO:0000313" key="2">
    <source>
        <dbReference type="Proteomes" id="UP000789570"/>
    </source>
</evidence>
<dbReference type="AlphaFoldDB" id="A0A9N8ZUE4"/>
<organism evidence="1 2">
    <name type="scientific">Funneliformis caledonium</name>
    <dbReference type="NCBI Taxonomy" id="1117310"/>
    <lineage>
        <taxon>Eukaryota</taxon>
        <taxon>Fungi</taxon>
        <taxon>Fungi incertae sedis</taxon>
        <taxon>Mucoromycota</taxon>
        <taxon>Glomeromycotina</taxon>
        <taxon>Glomeromycetes</taxon>
        <taxon>Glomerales</taxon>
        <taxon>Glomeraceae</taxon>
        <taxon>Funneliformis</taxon>
    </lineage>
</organism>
<dbReference type="EMBL" id="CAJVPQ010000764">
    <property type="protein sequence ID" value="CAG8508577.1"/>
    <property type="molecule type" value="Genomic_DNA"/>
</dbReference>
<accession>A0A9N8ZUE4</accession>
<evidence type="ECO:0000313" key="1">
    <source>
        <dbReference type="EMBL" id="CAG8508577.1"/>
    </source>
</evidence>
<comment type="caution">
    <text evidence="1">The sequence shown here is derived from an EMBL/GenBank/DDBJ whole genome shotgun (WGS) entry which is preliminary data.</text>
</comment>
<sequence length="201" mass="23717">MNPTRSQIQASNSENFSPSVSLTCYAISQDNNILTVPSQPNLELVIENSNNSHVIQSSVNNSTPIQTDPFGNPQIPIQPVQFNTFFFRPPNDYYQYHVNCEKISIDLILQLLNKRKENIMQLKENKYIFFYQQRSNNQFYQFYQISCEIVSPSFINDWLNKNIYGIEFEQNMVQEQFVFTLDQEKHLEIHLSQYLNNHFLN</sequence>
<protein>
    <submittedName>
        <fullName evidence="1">8331_t:CDS:1</fullName>
    </submittedName>
</protein>
<gene>
    <name evidence="1" type="ORF">FCALED_LOCUS4076</name>
</gene>
<dbReference type="OrthoDB" id="2411647at2759"/>
<name>A0A9N8ZUE4_9GLOM</name>
<reference evidence="1" key="1">
    <citation type="submission" date="2021-06" db="EMBL/GenBank/DDBJ databases">
        <authorList>
            <person name="Kallberg Y."/>
            <person name="Tangrot J."/>
            <person name="Rosling A."/>
        </authorList>
    </citation>
    <scope>NUCLEOTIDE SEQUENCE</scope>
    <source>
        <strain evidence="1">UK204</strain>
    </source>
</reference>